<sequence>MAVYGAKAAFLNKAPEEGLKFPHFAEEEMDSTWKDLQLTSPIPVCLGLDFLQKFNFMVDLEKNLKFTDRRGNSCFLPVREDSVMLCIAKRKAMYTSKIGMSYPGVQKLWEIQNAAVWTSLAKLPEKVSFVAAAR</sequence>
<keyword evidence="2" id="KW-1185">Reference proteome</keyword>
<organism evidence="1 2">
    <name type="scientific">Araneus ventricosus</name>
    <name type="common">Orbweaver spider</name>
    <name type="synonym">Epeira ventricosa</name>
    <dbReference type="NCBI Taxonomy" id="182803"/>
    <lineage>
        <taxon>Eukaryota</taxon>
        <taxon>Metazoa</taxon>
        <taxon>Ecdysozoa</taxon>
        <taxon>Arthropoda</taxon>
        <taxon>Chelicerata</taxon>
        <taxon>Arachnida</taxon>
        <taxon>Araneae</taxon>
        <taxon>Araneomorphae</taxon>
        <taxon>Entelegynae</taxon>
        <taxon>Araneoidea</taxon>
        <taxon>Araneidae</taxon>
        <taxon>Araneus</taxon>
    </lineage>
</organism>
<dbReference type="EMBL" id="BGPR01002837">
    <property type="protein sequence ID" value="GBM79716.1"/>
    <property type="molecule type" value="Genomic_DNA"/>
</dbReference>
<accession>A0A4Y2IRZ0</accession>
<proteinExistence type="predicted"/>
<evidence type="ECO:0000313" key="1">
    <source>
        <dbReference type="EMBL" id="GBM79716.1"/>
    </source>
</evidence>
<reference evidence="1 2" key="1">
    <citation type="journal article" date="2019" name="Sci. Rep.">
        <title>Orb-weaving spider Araneus ventricosus genome elucidates the spidroin gene catalogue.</title>
        <authorList>
            <person name="Kono N."/>
            <person name="Nakamura H."/>
            <person name="Ohtoshi R."/>
            <person name="Moran D.A.P."/>
            <person name="Shinohara A."/>
            <person name="Yoshida Y."/>
            <person name="Fujiwara M."/>
            <person name="Mori M."/>
            <person name="Tomita M."/>
            <person name="Arakawa K."/>
        </authorList>
    </citation>
    <scope>NUCLEOTIDE SEQUENCE [LARGE SCALE GENOMIC DNA]</scope>
</reference>
<dbReference type="Proteomes" id="UP000499080">
    <property type="component" value="Unassembled WGS sequence"/>
</dbReference>
<comment type="caution">
    <text evidence="1">The sequence shown here is derived from an EMBL/GenBank/DDBJ whole genome shotgun (WGS) entry which is preliminary data.</text>
</comment>
<protein>
    <submittedName>
        <fullName evidence="1">Uncharacterized protein</fullName>
    </submittedName>
</protein>
<dbReference type="AlphaFoldDB" id="A0A4Y2IRZ0"/>
<name>A0A4Y2IRZ0_ARAVE</name>
<evidence type="ECO:0000313" key="2">
    <source>
        <dbReference type="Proteomes" id="UP000499080"/>
    </source>
</evidence>
<gene>
    <name evidence="1" type="ORF">AVEN_27366_1</name>
</gene>